<evidence type="ECO:0000313" key="2">
    <source>
        <dbReference type="EMBL" id="CCF85857.1"/>
    </source>
</evidence>
<dbReference type="Proteomes" id="UP000004221">
    <property type="component" value="Unassembled WGS sequence"/>
</dbReference>
<sequence>MAAGAAWAVEVAGVAQVVGVAARSAVTGSQVEDGAGRHASPPIRKIAEKECGHGTVDSRPDGTALASERQRPAGRGGRPRKDARPAYP</sequence>
<evidence type="ECO:0000313" key="3">
    <source>
        <dbReference type="Proteomes" id="UP000004221"/>
    </source>
</evidence>
<gene>
    <name evidence="2" type="ORF">NITHO_5970001</name>
</gene>
<feature type="compositionally biased region" description="Basic and acidic residues" evidence="1">
    <location>
        <begin position="79"/>
        <end position="88"/>
    </location>
</feature>
<name>I4EME4_9BACT</name>
<organism evidence="2 3">
    <name type="scientific">Nitrolancea hollandica Lb</name>
    <dbReference type="NCBI Taxonomy" id="1129897"/>
    <lineage>
        <taxon>Bacteria</taxon>
        <taxon>Pseudomonadati</taxon>
        <taxon>Thermomicrobiota</taxon>
        <taxon>Thermomicrobia</taxon>
        <taxon>Sphaerobacterales</taxon>
        <taxon>Sphaerobacterineae</taxon>
        <taxon>Sphaerobacteraceae</taxon>
        <taxon>Nitrolancea</taxon>
    </lineage>
</organism>
<protein>
    <submittedName>
        <fullName evidence="2">Uncharacterized protein</fullName>
    </submittedName>
</protein>
<dbReference type="EMBL" id="CAGS01000553">
    <property type="protein sequence ID" value="CCF85857.1"/>
    <property type="molecule type" value="Genomic_DNA"/>
</dbReference>
<reference evidence="2 3" key="1">
    <citation type="journal article" date="2012" name="ISME J.">
        <title>Nitrification expanded: discovery, physiology and genomics of a nitrite-oxidizing bacterium from the phylum Chloroflexi.</title>
        <authorList>
            <person name="Sorokin D.Y."/>
            <person name="Lucker S."/>
            <person name="Vejmelkova D."/>
            <person name="Kostrikina N.A."/>
            <person name="Kleerebezem R."/>
            <person name="Rijpstra W.I."/>
            <person name="Damste J.S."/>
            <person name="Le Paslier D."/>
            <person name="Muyzer G."/>
            <person name="Wagner M."/>
            <person name="van Loosdrecht M.C."/>
            <person name="Daims H."/>
        </authorList>
    </citation>
    <scope>NUCLEOTIDE SEQUENCE [LARGE SCALE GENOMIC DNA]</scope>
    <source>
        <strain evidence="3">none</strain>
    </source>
</reference>
<evidence type="ECO:0000256" key="1">
    <source>
        <dbReference type="SAM" id="MobiDB-lite"/>
    </source>
</evidence>
<accession>I4EME4</accession>
<feature type="region of interest" description="Disordered" evidence="1">
    <location>
        <begin position="49"/>
        <end position="88"/>
    </location>
</feature>
<feature type="compositionally biased region" description="Basic and acidic residues" evidence="1">
    <location>
        <begin position="49"/>
        <end position="60"/>
    </location>
</feature>
<proteinExistence type="predicted"/>
<keyword evidence="3" id="KW-1185">Reference proteome</keyword>
<comment type="caution">
    <text evidence="2">The sequence shown here is derived from an EMBL/GenBank/DDBJ whole genome shotgun (WGS) entry which is preliminary data.</text>
</comment>
<dbReference type="AlphaFoldDB" id="I4EME4"/>